<dbReference type="PANTHER" id="PTHR22898">
    <property type="entry name" value="UNCHARACTERIZED GLYCOSOL TRANSFERASE-RELATED"/>
    <property type="match status" value="1"/>
</dbReference>
<keyword evidence="1" id="KW-0328">Glycosyltransferase</keyword>
<organism evidence="4 5">
    <name type="scientific">Cylicocyclus nassatus</name>
    <name type="common">Nematode worm</name>
    <dbReference type="NCBI Taxonomy" id="53992"/>
    <lineage>
        <taxon>Eukaryota</taxon>
        <taxon>Metazoa</taxon>
        <taxon>Ecdysozoa</taxon>
        <taxon>Nematoda</taxon>
        <taxon>Chromadorea</taxon>
        <taxon>Rhabditida</taxon>
        <taxon>Rhabditina</taxon>
        <taxon>Rhabditomorpha</taxon>
        <taxon>Strongyloidea</taxon>
        <taxon>Strongylidae</taxon>
        <taxon>Cylicocyclus</taxon>
    </lineage>
</organism>
<protein>
    <submittedName>
        <fullName evidence="4">Uncharacterized protein</fullName>
    </submittedName>
</protein>
<feature type="transmembrane region" description="Helical" evidence="3">
    <location>
        <begin position="391"/>
        <end position="418"/>
    </location>
</feature>
<dbReference type="Proteomes" id="UP001176961">
    <property type="component" value="Unassembled WGS sequence"/>
</dbReference>
<evidence type="ECO:0000313" key="5">
    <source>
        <dbReference type="Proteomes" id="UP001176961"/>
    </source>
</evidence>
<proteinExistence type="predicted"/>
<evidence type="ECO:0000256" key="1">
    <source>
        <dbReference type="ARBA" id="ARBA00022676"/>
    </source>
</evidence>
<keyword evidence="3" id="KW-1133">Transmembrane helix</keyword>
<keyword evidence="3" id="KW-0812">Transmembrane</keyword>
<keyword evidence="2" id="KW-0808">Transferase</keyword>
<dbReference type="CDD" id="cd11301">
    <property type="entry name" value="Fut1_Fut2_like"/>
    <property type="match status" value="1"/>
</dbReference>
<keyword evidence="3" id="KW-0472">Membrane</keyword>
<dbReference type="AlphaFoldDB" id="A0AA36H7D9"/>
<dbReference type="GO" id="GO:0005975">
    <property type="term" value="P:carbohydrate metabolic process"/>
    <property type="evidence" value="ECO:0007669"/>
    <property type="project" value="InterPro"/>
</dbReference>
<evidence type="ECO:0000256" key="2">
    <source>
        <dbReference type="ARBA" id="ARBA00022679"/>
    </source>
</evidence>
<keyword evidence="5" id="KW-1185">Reference proteome</keyword>
<evidence type="ECO:0000256" key="3">
    <source>
        <dbReference type="SAM" id="Phobius"/>
    </source>
</evidence>
<dbReference type="InterPro" id="IPR002516">
    <property type="entry name" value="Glyco_trans_11"/>
</dbReference>
<sequence>MKPFGKYARLGHRSLFSVLIIFLAVPIIVEACWYGNFRDSWQPAFVKQIKEECGADVKYHCDQQFDADRYTQMEDRVPWLGQNVFAALINGFYDDDKTMAKLLFLYWKDRWNLCQNIKNMTHFGCSRHMFYRREPDFFPRYLWACSFNRNEAKMNLLYMYGWGSATTSAPQKYVGNPFNDGRLGNQLFHLIIGYGIARKLNRTQYLPFAGERKHAEKYLTYLHKIFPRWTRTYVLPEKGIKERKVKFGGSWSYDDPLRLKNFTDQYLLLTHYFMRNRRYFDDYLEDVREILQFSEEVKQNGSSVLRSLNNHSHALCIHVRLTDFVALKRSTDMKSTVKAANQLAIRKNISHFMIFGDDQKFMNKLSEAIIKEGGWKSDAVAISKYDESIDLYLASVICSSFLITAARSTFAFWLAFFVQDQNAVYYLNVSTKDLVM</sequence>
<dbReference type="EMBL" id="CATQJL010000316">
    <property type="protein sequence ID" value="CAJ0605439.1"/>
    <property type="molecule type" value="Genomic_DNA"/>
</dbReference>
<reference evidence="4" key="1">
    <citation type="submission" date="2023-07" db="EMBL/GenBank/DDBJ databases">
        <authorList>
            <consortium name="CYATHOMIX"/>
        </authorList>
    </citation>
    <scope>NUCLEOTIDE SEQUENCE</scope>
    <source>
        <strain evidence="4">N/A</strain>
    </source>
</reference>
<name>A0AA36H7D9_CYLNA</name>
<accession>A0AA36H7D9</accession>
<gene>
    <name evidence="4" type="ORF">CYNAS_LOCUS17422</name>
</gene>
<evidence type="ECO:0000313" key="4">
    <source>
        <dbReference type="EMBL" id="CAJ0605439.1"/>
    </source>
</evidence>
<dbReference type="InterPro" id="IPR052501">
    <property type="entry name" value="Alpha-1-2_FucT"/>
</dbReference>
<dbReference type="GO" id="GO:0008107">
    <property type="term" value="F:galactoside 2-alpha-L-fucosyltransferase activity"/>
    <property type="evidence" value="ECO:0007669"/>
    <property type="project" value="InterPro"/>
</dbReference>
<comment type="caution">
    <text evidence="4">The sequence shown here is derived from an EMBL/GenBank/DDBJ whole genome shotgun (WGS) entry which is preliminary data.</text>
</comment>
<dbReference type="Pfam" id="PF01531">
    <property type="entry name" value="Glyco_transf_11"/>
    <property type="match status" value="1"/>
</dbReference>
<dbReference type="GO" id="GO:0016020">
    <property type="term" value="C:membrane"/>
    <property type="evidence" value="ECO:0007669"/>
    <property type="project" value="InterPro"/>
</dbReference>
<dbReference type="PANTHER" id="PTHR22898:SF3">
    <property type="entry name" value="ALPHA-1,2-FUCOSYLTRANSFERASE-RELATED"/>
    <property type="match status" value="1"/>
</dbReference>